<gene>
    <name evidence="1" type="ORF">SK128_012294</name>
</gene>
<sequence length="79" mass="9332">MGVVEETIENNWSPLRSPPWYSNSPNYHHLSRHYPLPISDSYRPFMNDTFWVLRSTHEHAKAFISNFKGRSKKNSYCSS</sequence>
<protein>
    <submittedName>
        <fullName evidence="1">Uncharacterized protein</fullName>
    </submittedName>
</protein>
<accession>A0AAN8WYF2</accession>
<dbReference type="EMBL" id="JAXCGZ010013344">
    <property type="protein sequence ID" value="KAK7072776.1"/>
    <property type="molecule type" value="Genomic_DNA"/>
</dbReference>
<keyword evidence="2" id="KW-1185">Reference proteome</keyword>
<dbReference type="AlphaFoldDB" id="A0AAN8WYF2"/>
<name>A0AAN8WYF2_HALRR</name>
<evidence type="ECO:0000313" key="1">
    <source>
        <dbReference type="EMBL" id="KAK7072776.1"/>
    </source>
</evidence>
<feature type="non-terminal residue" evidence="1">
    <location>
        <position position="79"/>
    </location>
</feature>
<reference evidence="1 2" key="1">
    <citation type="submission" date="2023-11" db="EMBL/GenBank/DDBJ databases">
        <title>Halocaridina rubra genome assembly.</title>
        <authorList>
            <person name="Smith C."/>
        </authorList>
    </citation>
    <scope>NUCLEOTIDE SEQUENCE [LARGE SCALE GENOMIC DNA]</scope>
    <source>
        <strain evidence="1">EP-1</strain>
        <tissue evidence="1">Whole</tissue>
    </source>
</reference>
<organism evidence="1 2">
    <name type="scientific">Halocaridina rubra</name>
    <name type="common">Hawaiian red shrimp</name>
    <dbReference type="NCBI Taxonomy" id="373956"/>
    <lineage>
        <taxon>Eukaryota</taxon>
        <taxon>Metazoa</taxon>
        <taxon>Ecdysozoa</taxon>
        <taxon>Arthropoda</taxon>
        <taxon>Crustacea</taxon>
        <taxon>Multicrustacea</taxon>
        <taxon>Malacostraca</taxon>
        <taxon>Eumalacostraca</taxon>
        <taxon>Eucarida</taxon>
        <taxon>Decapoda</taxon>
        <taxon>Pleocyemata</taxon>
        <taxon>Caridea</taxon>
        <taxon>Atyoidea</taxon>
        <taxon>Atyidae</taxon>
        <taxon>Halocaridina</taxon>
    </lineage>
</organism>
<dbReference type="Proteomes" id="UP001381693">
    <property type="component" value="Unassembled WGS sequence"/>
</dbReference>
<comment type="caution">
    <text evidence="1">The sequence shown here is derived from an EMBL/GenBank/DDBJ whole genome shotgun (WGS) entry which is preliminary data.</text>
</comment>
<evidence type="ECO:0000313" key="2">
    <source>
        <dbReference type="Proteomes" id="UP001381693"/>
    </source>
</evidence>
<proteinExistence type="predicted"/>